<proteinExistence type="predicted"/>
<dbReference type="Gene3D" id="1.20.272.10">
    <property type="match status" value="1"/>
</dbReference>
<dbReference type="AlphaFoldDB" id="A0A6C0I5H0"/>
<dbReference type="EMBL" id="MN740096">
    <property type="protein sequence ID" value="QHT87655.1"/>
    <property type="molecule type" value="Genomic_DNA"/>
</dbReference>
<accession>A0A6C0I5H0</accession>
<protein>
    <submittedName>
        <fullName evidence="1">Uncharacterized protein</fullName>
    </submittedName>
</protein>
<organism evidence="1">
    <name type="scientific">viral metagenome</name>
    <dbReference type="NCBI Taxonomy" id="1070528"/>
    <lineage>
        <taxon>unclassified sequences</taxon>
        <taxon>metagenomes</taxon>
        <taxon>organismal metagenomes</taxon>
    </lineage>
</organism>
<sequence length="354" mass="41318">MLSTNSITLFDDVRTYADFKGVSFTGYKKTDVIFQLIENMKRGKVEDSCHWCAELIAAGHYEDLWETIFLYFSKNIHLGNPKMILYLEMRYEYFKNILNSGKFLTELHLRNNESIRKLFAEAISILTVSSKTHSYEPVKVNRDDDFLFDNMSNKLKANNTSYAYPIMKTDDSKELHIAANEFSYHVSTSKDTMLACYWIEWVLEFDVVCRKKKLPCVTEHRKFVKVDCKYRNDPIWIIWASLLYYTEKMDNPAIGKIMDALLSIFSSRYNTNVCKKRRFLLYFAVDIITKPVNMNIEVISDKAVVRNVMDRIDTIYKEIIKTQIVPKPNYLIDGALPSNFNTSVAKLDILNNNS</sequence>
<name>A0A6C0I5H0_9ZZZZ</name>
<evidence type="ECO:0000313" key="1">
    <source>
        <dbReference type="EMBL" id="QHT87655.1"/>
    </source>
</evidence>
<reference evidence="1" key="1">
    <citation type="journal article" date="2020" name="Nature">
        <title>Giant virus diversity and host interactions through global metagenomics.</title>
        <authorList>
            <person name="Schulz F."/>
            <person name="Roux S."/>
            <person name="Paez-Espino D."/>
            <person name="Jungbluth S."/>
            <person name="Walsh D.A."/>
            <person name="Denef V.J."/>
            <person name="McMahon K.D."/>
            <person name="Konstantinidis K.T."/>
            <person name="Eloe-Fadrosh E.A."/>
            <person name="Kyrpides N.C."/>
            <person name="Woyke T."/>
        </authorList>
    </citation>
    <scope>NUCLEOTIDE SEQUENCE</scope>
    <source>
        <strain evidence="1">GVMAG-M-3300023184-190</strain>
    </source>
</reference>